<organism evidence="1 2">
    <name type="scientific">Streptomyces carpinensis</name>
    <dbReference type="NCBI Taxonomy" id="66369"/>
    <lineage>
        <taxon>Bacteria</taxon>
        <taxon>Bacillati</taxon>
        <taxon>Actinomycetota</taxon>
        <taxon>Actinomycetes</taxon>
        <taxon>Kitasatosporales</taxon>
        <taxon>Streptomycetaceae</taxon>
        <taxon>Streptomyces</taxon>
    </lineage>
</organism>
<dbReference type="SUPFAM" id="SSF46689">
    <property type="entry name" value="Homeodomain-like"/>
    <property type="match status" value="1"/>
</dbReference>
<dbReference type="Pfam" id="PF13384">
    <property type="entry name" value="HTH_23"/>
    <property type="match status" value="1"/>
</dbReference>
<evidence type="ECO:0000313" key="2">
    <source>
        <dbReference type="Proteomes" id="UP001458415"/>
    </source>
</evidence>
<dbReference type="EMBL" id="JBEPCU010000130">
    <property type="protein sequence ID" value="MER6977490.1"/>
    <property type="molecule type" value="Genomic_DNA"/>
</dbReference>
<sequence>MRQIGAGWRVDRCGQAAWEGVRPQAVERCEPGEKNREIVAALRVSERSIERWRRAWRERGEMRLR</sequence>
<dbReference type="Proteomes" id="UP001458415">
    <property type="component" value="Unassembled WGS sequence"/>
</dbReference>
<dbReference type="InterPro" id="IPR009057">
    <property type="entry name" value="Homeodomain-like_sf"/>
</dbReference>
<accession>A0ABV1VZX1</accession>
<reference evidence="1 2" key="1">
    <citation type="submission" date="2024-06" db="EMBL/GenBank/DDBJ databases">
        <title>The Natural Products Discovery Center: Release of the First 8490 Sequenced Strains for Exploring Actinobacteria Biosynthetic Diversity.</title>
        <authorList>
            <person name="Kalkreuter E."/>
            <person name="Kautsar S.A."/>
            <person name="Yang D."/>
            <person name="Bader C.D."/>
            <person name="Teijaro C.N."/>
            <person name="Fluegel L."/>
            <person name="Davis C.M."/>
            <person name="Simpson J.R."/>
            <person name="Lauterbach L."/>
            <person name="Steele A.D."/>
            <person name="Gui C."/>
            <person name="Meng S."/>
            <person name="Li G."/>
            <person name="Viehrig K."/>
            <person name="Ye F."/>
            <person name="Su P."/>
            <person name="Kiefer A.F."/>
            <person name="Nichols A."/>
            <person name="Cepeda A.J."/>
            <person name="Yan W."/>
            <person name="Fan B."/>
            <person name="Jiang Y."/>
            <person name="Adhikari A."/>
            <person name="Zheng C.-J."/>
            <person name="Schuster L."/>
            <person name="Cowan T.M."/>
            <person name="Smanski M.J."/>
            <person name="Chevrette M.G."/>
            <person name="De Carvalho L.P.S."/>
            <person name="Shen B."/>
        </authorList>
    </citation>
    <scope>NUCLEOTIDE SEQUENCE [LARGE SCALE GENOMIC DNA]</scope>
    <source>
        <strain evidence="1 2">NPDC000634</strain>
    </source>
</reference>
<gene>
    <name evidence="1" type="ORF">ABT317_10820</name>
</gene>
<evidence type="ECO:0000313" key="1">
    <source>
        <dbReference type="EMBL" id="MER6977490.1"/>
    </source>
</evidence>
<protein>
    <submittedName>
        <fullName evidence="1">Helix-turn-helix domain-containing protein</fullName>
    </submittedName>
</protein>
<name>A0ABV1VZX1_9ACTN</name>
<keyword evidence="2" id="KW-1185">Reference proteome</keyword>
<proteinExistence type="predicted"/>
<comment type="caution">
    <text evidence="1">The sequence shown here is derived from an EMBL/GenBank/DDBJ whole genome shotgun (WGS) entry which is preliminary data.</text>
</comment>